<organism evidence="6 7">
    <name type="scientific">Oceanicella actignis</name>
    <dbReference type="NCBI Taxonomy" id="1189325"/>
    <lineage>
        <taxon>Bacteria</taxon>
        <taxon>Pseudomonadati</taxon>
        <taxon>Pseudomonadota</taxon>
        <taxon>Alphaproteobacteria</taxon>
        <taxon>Rhodobacterales</taxon>
        <taxon>Paracoccaceae</taxon>
        <taxon>Oceanicella</taxon>
    </lineage>
</organism>
<name>A0A1M7TZD2_9RHOB</name>
<dbReference type="InterPro" id="IPR027417">
    <property type="entry name" value="P-loop_NTPase"/>
</dbReference>
<dbReference type="InterPro" id="IPR022486">
    <property type="entry name" value="PPK2_PA0141"/>
</dbReference>
<dbReference type="AlphaFoldDB" id="A0A1M7TZD2"/>
<dbReference type="EC" id="2.7.4.-" evidence="4"/>
<keyword evidence="7" id="KW-1185">Reference proteome</keyword>
<evidence type="ECO:0000256" key="2">
    <source>
        <dbReference type="ARBA" id="ARBA00022679"/>
    </source>
</evidence>
<sequence>MTDPARTPFDGAVTRFFESEAPDEIRETVRKARDDSVILDPNYPYPRRLGGKEYREAYRILQIELVKLQAWMAASGHRLIAVFEGRDAAGKGGAIRRVTENLNPRRAHVVALPAPTEAERGQWYFQRYVRHFPTSGEMALFDRSWYNRAVVERVFGFSTAQERERFFLQVPGIEQALVSEGVTLLKFWLTISRAEQLRRFLARERDPLKQWKLSRIDVESLGRWNDYTDAIREMFGRTHIAAAPWTVVRADDKRRARLEIMRAILSAVDYEGRDPGAIGRRDPAIAGDPLTIPLA</sequence>
<dbReference type="STRING" id="1189325.SAMN04488119_1115"/>
<comment type="subunit">
    <text evidence="4">Homotetramer.</text>
</comment>
<dbReference type="PIRSF" id="PIRSF028756">
    <property type="entry name" value="PPK2_prd"/>
    <property type="match status" value="1"/>
</dbReference>
<evidence type="ECO:0000313" key="6">
    <source>
        <dbReference type="EMBL" id="SHN76055.1"/>
    </source>
</evidence>
<gene>
    <name evidence="6" type="ORF">SAMN05216200_1124</name>
</gene>
<proteinExistence type="inferred from homology"/>
<dbReference type="PANTHER" id="PTHR34383">
    <property type="entry name" value="POLYPHOSPHATE:AMP PHOSPHOTRANSFERASE-RELATED"/>
    <property type="match status" value="1"/>
</dbReference>
<dbReference type="EMBL" id="FRDL01000012">
    <property type="protein sequence ID" value="SHN76055.1"/>
    <property type="molecule type" value="Genomic_DNA"/>
</dbReference>
<dbReference type="Pfam" id="PF03976">
    <property type="entry name" value="PPK2"/>
    <property type="match status" value="1"/>
</dbReference>
<comment type="similarity">
    <text evidence="1 4">Belongs to the polyphosphate kinase 2 (PPK2) family. Class I subfamily.</text>
</comment>
<dbReference type="PANTHER" id="PTHR34383:SF1">
    <property type="entry name" value="ADP-POLYPHOSPHATE PHOSPHOTRANSFERASE"/>
    <property type="match status" value="1"/>
</dbReference>
<reference evidence="6 7" key="1">
    <citation type="submission" date="2016-12" db="EMBL/GenBank/DDBJ databases">
        <authorList>
            <person name="Song W.-J."/>
            <person name="Kurnit D.M."/>
        </authorList>
    </citation>
    <scope>NUCLEOTIDE SEQUENCE [LARGE SCALE GENOMIC DNA]</scope>
    <source>
        <strain evidence="6 7">CGMCC 1.10808</strain>
    </source>
</reference>
<evidence type="ECO:0000256" key="4">
    <source>
        <dbReference type="RuleBase" id="RU369062"/>
    </source>
</evidence>
<feature type="domain" description="Polyphosphate kinase-2-related" evidence="5">
    <location>
        <begin position="52"/>
        <end position="271"/>
    </location>
</feature>
<comment type="function">
    <text evidence="4">Uses inorganic polyphosphate (polyP) as a donor to convert GDP to GTP or ADP to ATP.</text>
</comment>
<dbReference type="InterPro" id="IPR022488">
    <property type="entry name" value="PPK2-related"/>
</dbReference>
<dbReference type="OrthoDB" id="9775224at2"/>
<dbReference type="InterPro" id="IPR016898">
    <property type="entry name" value="Polyphosphate_phosphotransfera"/>
</dbReference>
<dbReference type="NCBIfam" id="TIGR03707">
    <property type="entry name" value="PPK2_P_aer"/>
    <property type="match status" value="1"/>
</dbReference>
<dbReference type="GO" id="GO:0006793">
    <property type="term" value="P:phosphorus metabolic process"/>
    <property type="evidence" value="ECO:0007669"/>
    <property type="project" value="InterPro"/>
</dbReference>
<evidence type="ECO:0000256" key="1">
    <source>
        <dbReference type="ARBA" id="ARBA00009924"/>
    </source>
</evidence>
<accession>A0A1M7TZD2</accession>
<dbReference type="Proteomes" id="UP000184066">
    <property type="component" value="Unassembled WGS sequence"/>
</dbReference>
<dbReference type="RefSeq" id="WP_072748311.1">
    <property type="nucleotide sequence ID" value="NZ_FOHL01000011.1"/>
</dbReference>
<evidence type="ECO:0000259" key="5">
    <source>
        <dbReference type="Pfam" id="PF03976"/>
    </source>
</evidence>
<protein>
    <recommendedName>
        <fullName evidence="4">ADP/GDP-polyphosphate phosphotransferase</fullName>
        <ecNumber evidence="4">2.7.4.-</ecNumber>
    </recommendedName>
    <alternativeName>
        <fullName evidence="4">Polyphosphate kinase PPK2</fullName>
    </alternativeName>
</protein>
<keyword evidence="3 4" id="KW-0418">Kinase</keyword>
<dbReference type="Gene3D" id="3.40.50.300">
    <property type="entry name" value="P-loop containing nucleotide triphosphate hydrolases"/>
    <property type="match status" value="1"/>
</dbReference>
<keyword evidence="2 4" id="KW-0808">Transferase</keyword>
<dbReference type="GO" id="GO:0008976">
    <property type="term" value="F:polyphosphate kinase activity"/>
    <property type="evidence" value="ECO:0007669"/>
    <property type="project" value="UniProtKB-UniRule"/>
</dbReference>
<dbReference type="SUPFAM" id="SSF52540">
    <property type="entry name" value="P-loop containing nucleoside triphosphate hydrolases"/>
    <property type="match status" value="1"/>
</dbReference>
<evidence type="ECO:0000256" key="3">
    <source>
        <dbReference type="ARBA" id="ARBA00022777"/>
    </source>
</evidence>
<evidence type="ECO:0000313" key="7">
    <source>
        <dbReference type="Proteomes" id="UP000184066"/>
    </source>
</evidence>